<keyword evidence="1 3" id="KW-0853">WD repeat</keyword>
<dbReference type="PANTHER" id="PTHR44019">
    <property type="entry name" value="WD REPEAT-CONTAINING PROTEIN 55"/>
    <property type="match status" value="1"/>
</dbReference>
<evidence type="ECO:0000256" key="3">
    <source>
        <dbReference type="PROSITE-ProRule" id="PRU00221"/>
    </source>
</evidence>
<dbReference type="PROSITE" id="PS00678">
    <property type="entry name" value="WD_REPEATS_1"/>
    <property type="match status" value="1"/>
</dbReference>
<dbReference type="SUPFAM" id="SSF50978">
    <property type="entry name" value="WD40 repeat-like"/>
    <property type="match status" value="1"/>
</dbReference>
<dbReference type="RefSeq" id="XP_007391395.1">
    <property type="nucleotide sequence ID" value="XM_007391333.1"/>
</dbReference>
<keyword evidence="2" id="KW-0677">Repeat</keyword>
<dbReference type="InterPro" id="IPR015943">
    <property type="entry name" value="WD40/YVTN_repeat-like_dom_sf"/>
</dbReference>
<dbReference type="PANTHER" id="PTHR44019:SF8">
    <property type="entry name" value="POC1 CENTRIOLAR PROTEIN HOMOLOG"/>
    <property type="match status" value="1"/>
</dbReference>
<dbReference type="InterPro" id="IPR036322">
    <property type="entry name" value="WD40_repeat_dom_sf"/>
</dbReference>
<dbReference type="EMBL" id="JH930469">
    <property type="protein sequence ID" value="EKM58803.1"/>
    <property type="molecule type" value="Genomic_DNA"/>
</dbReference>
<accession>K5W4K4</accession>
<dbReference type="InterPro" id="IPR001680">
    <property type="entry name" value="WD40_rpt"/>
</dbReference>
<dbReference type="PROSITE" id="PS50082">
    <property type="entry name" value="WD_REPEATS_2"/>
    <property type="match status" value="1"/>
</dbReference>
<organism evidence="4 5">
    <name type="scientific">Phanerochaete carnosa (strain HHB-10118-sp)</name>
    <name type="common">White-rot fungus</name>
    <name type="synonym">Peniophora carnosa</name>
    <dbReference type="NCBI Taxonomy" id="650164"/>
    <lineage>
        <taxon>Eukaryota</taxon>
        <taxon>Fungi</taxon>
        <taxon>Dikarya</taxon>
        <taxon>Basidiomycota</taxon>
        <taxon>Agaricomycotina</taxon>
        <taxon>Agaricomycetes</taxon>
        <taxon>Polyporales</taxon>
        <taxon>Phanerochaetaceae</taxon>
        <taxon>Phanerochaete</taxon>
    </lineage>
</organism>
<dbReference type="PROSITE" id="PS50294">
    <property type="entry name" value="WD_REPEATS_REGION"/>
    <property type="match status" value="1"/>
</dbReference>
<dbReference type="Gene3D" id="2.130.10.10">
    <property type="entry name" value="YVTN repeat-like/Quinoprotein amine dehydrogenase"/>
    <property type="match status" value="2"/>
</dbReference>
<dbReference type="InParanoid" id="K5W4K4"/>
<evidence type="ECO:0000313" key="5">
    <source>
        <dbReference type="Proteomes" id="UP000008370"/>
    </source>
</evidence>
<dbReference type="FunCoup" id="K5W4K4">
    <property type="interactions" value="164"/>
</dbReference>
<dbReference type="STRING" id="650164.K5W4K4"/>
<sequence length="448" mass="48728">MEEDLDVGVPELKGEGEIPDPLDILLDYMLEVSLLNPSDTTNAETVIASDDDVESIVVPRTLARSTITPTDLVKWPGITLDGAGLPGARRVFIGPTETEARSLKLRQLVFADSLNPSASCTRFSLSTDGKLLAACFGSSDILVWRLPDGLPVQRLHPHGHAKDVLSLAFSPDNRSLVSGSGDTTAIVWDIRHGRVFLRLEGHHGAVKRAVYAPHGALIATASQKVAMIWNASTGACLHSFDIEGMLYEVAFSLNNPHIYVDQGGPCLIYETQTYTRIAELRHGEKSCESAESHQGDRIVTASPNGQVKIWSALTGQQLFAIDYPGGLSYPVTFSPDGSEILAACDPDETAVTFDSWTGELRRVYQLAGKLHHASYCPSRDYVALGDGAGDLRVCDAKSGAFLARFQALNTEINREVWPRFLFGGRNLVANFSDGLSLLHDMQDVLRLR</sequence>
<dbReference type="GeneID" id="18907669"/>
<dbReference type="SMART" id="SM00320">
    <property type="entry name" value="WD40"/>
    <property type="match status" value="6"/>
</dbReference>
<keyword evidence="5" id="KW-1185">Reference proteome</keyword>
<dbReference type="OrthoDB" id="2680773at2759"/>
<dbReference type="InterPro" id="IPR050505">
    <property type="entry name" value="WDR55/POC1"/>
</dbReference>
<dbReference type="AlphaFoldDB" id="K5W4K4"/>
<evidence type="ECO:0000256" key="2">
    <source>
        <dbReference type="ARBA" id="ARBA00022737"/>
    </source>
</evidence>
<feature type="repeat" description="WD" evidence="3">
    <location>
        <begin position="157"/>
        <end position="198"/>
    </location>
</feature>
<dbReference type="HOGENOM" id="CLU_000288_57_36_1"/>
<dbReference type="KEGG" id="pco:PHACADRAFT_112900"/>
<name>K5W4K4_PHACS</name>
<gene>
    <name evidence="4" type="ORF">PHACADRAFT_112900</name>
</gene>
<evidence type="ECO:0000256" key="1">
    <source>
        <dbReference type="ARBA" id="ARBA00022574"/>
    </source>
</evidence>
<dbReference type="Proteomes" id="UP000008370">
    <property type="component" value="Unassembled WGS sequence"/>
</dbReference>
<reference evidence="4 5" key="1">
    <citation type="journal article" date="2012" name="BMC Genomics">
        <title>Comparative genomics of the white-rot fungi, Phanerochaete carnosa and P. chrysosporium, to elucidate the genetic basis of the distinct wood types they colonize.</title>
        <authorList>
            <person name="Suzuki H."/>
            <person name="MacDonald J."/>
            <person name="Syed K."/>
            <person name="Salamov A."/>
            <person name="Hori C."/>
            <person name="Aerts A."/>
            <person name="Henrissat B."/>
            <person name="Wiebenga A."/>
            <person name="vanKuyk P.A."/>
            <person name="Barry K."/>
            <person name="Lindquist E."/>
            <person name="LaButti K."/>
            <person name="Lapidus A."/>
            <person name="Lucas S."/>
            <person name="Coutinho P."/>
            <person name="Gong Y."/>
            <person name="Samejima M."/>
            <person name="Mahadevan R."/>
            <person name="Abou-Zaid M."/>
            <person name="de Vries R.P."/>
            <person name="Igarashi K."/>
            <person name="Yadav J.S."/>
            <person name="Grigoriev I.V."/>
            <person name="Master E.R."/>
        </authorList>
    </citation>
    <scope>NUCLEOTIDE SEQUENCE [LARGE SCALE GENOMIC DNA]</scope>
    <source>
        <strain evidence="4 5">HHB-10118-sp</strain>
    </source>
</reference>
<dbReference type="InterPro" id="IPR019775">
    <property type="entry name" value="WD40_repeat_CS"/>
</dbReference>
<protein>
    <submittedName>
        <fullName evidence="4">Uncharacterized protein</fullName>
    </submittedName>
</protein>
<dbReference type="Pfam" id="PF00400">
    <property type="entry name" value="WD40"/>
    <property type="match status" value="2"/>
</dbReference>
<proteinExistence type="predicted"/>
<evidence type="ECO:0000313" key="4">
    <source>
        <dbReference type="EMBL" id="EKM58803.1"/>
    </source>
</evidence>